<evidence type="ECO:0000256" key="1">
    <source>
        <dbReference type="SAM" id="MobiDB-lite"/>
    </source>
</evidence>
<evidence type="ECO:0000313" key="3">
    <source>
        <dbReference type="Proteomes" id="UP001596263"/>
    </source>
</evidence>
<name>A0ABW0CN51_STRCD</name>
<protein>
    <submittedName>
        <fullName evidence="2">Uncharacterized protein</fullName>
    </submittedName>
</protein>
<reference evidence="3" key="1">
    <citation type="journal article" date="2019" name="Int. J. Syst. Evol. Microbiol.">
        <title>The Global Catalogue of Microorganisms (GCM) 10K type strain sequencing project: providing services to taxonomists for standard genome sequencing and annotation.</title>
        <authorList>
            <consortium name="The Broad Institute Genomics Platform"/>
            <consortium name="The Broad Institute Genome Sequencing Center for Infectious Disease"/>
            <person name="Wu L."/>
            <person name="Ma J."/>
        </authorList>
    </citation>
    <scope>NUCLEOTIDE SEQUENCE [LARGE SCALE GENOMIC DNA]</scope>
    <source>
        <strain evidence="3">KCTC 42586</strain>
    </source>
</reference>
<accession>A0ABW0CN51</accession>
<dbReference type="RefSeq" id="WP_380854739.1">
    <property type="nucleotide sequence ID" value="NZ_JBHSKM010000012.1"/>
</dbReference>
<dbReference type="Proteomes" id="UP001596263">
    <property type="component" value="Unassembled WGS sequence"/>
</dbReference>
<keyword evidence="3" id="KW-1185">Reference proteome</keyword>
<dbReference type="EMBL" id="JBHSKM010000012">
    <property type="protein sequence ID" value="MFC5216167.1"/>
    <property type="molecule type" value="Genomic_DNA"/>
</dbReference>
<feature type="region of interest" description="Disordered" evidence="1">
    <location>
        <begin position="191"/>
        <end position="217"/>
    </location>
</feature>
<comment type="caution">
    <text evidence="2">The sequence shown here is derived from an EMBL/GenBank/DDBJ whole genome shotgun (WGS) entry which is preliminary data.</text>
</comment>
<organism evidence="2 3">
    <name type="scientific">Streptomyces coerulescens</name>
    <dbReference type="NCBI Taxonomy" id="29304"/>
    <lineage>
        <taxon>Bacteria</taxon>
        <taxon>Bacillati</taxon>
        <taxon>Actinomycetota</taxon>
        <taxon>Actinomycetes</taxon>
        <taxon>Kitasatosporales</taxon>
        <taxon>Streptomycetaceae</taxon>
        <taxon>Streptomyces</taxon>
    </lineage>
</organism>
<gene>
    <name evidence="2" type="ORF">ACFPQ9_20200</name>
</gene>
<sequence>MELTWHKDSAGSYYATHDGRRIATARKDGNAWSGSVVGLGHGFTGRRLTDVKELTHRHVERIYGEGEWTLFPVRDIRPGMVLGCDTWKDGEREVVSVDVDTDAQTVDVELSSESSRELGFTLDVTYAVGEYVRVKVQPEREASVSVGDVVEFYDCTATITAVGREWVTFVRQDGTTGRKPVGHDFRVIRHDEPEGKGSAPCDARRSGWERPGPGSHRLPCTLPTGHDGLHRDAFRAEWLESEAGQVLDLRPFTAIVDMIAGTGVLISPPVTEDVTLSEGGASLHDSLCADALRRLLPLGVEALAGEDGGLSLEGVTRDGRKVFSLYVSDCITAEPSFEEVAASVEALREAAGL</sequence>
<evidence type="ECO:0000313" key="2">
    <source>
        <dbReference type="EMBL" id="MFC5216167.1"/>
    </source>
</evidence>
<proteinExistence type="predicted"/>